<dbReference type="InterPro" id="IPR023867">
    <property type="entry name" value="Sulphatase_maturase_rSAM"/>
</dbReference>
<dbReference type="SUPFAM" id="SSF102114">
    <property type="entry name" value="Radical SAM enzymes"/>
    <property type="match status" value="1"/>
</dbReference>
<keyword evidence="6" id="KW-0411">Iron-sulfur</keyword>
<feature type="domain" description="Radical SAM core" evidence="8">
    <location>
        <begin position="18"/>
        <end position="202"/>
    </location>
</feature>
<dbReference type="EMBL" id="PYMJ01000061">
    <property type="protein sequence ID" value="PSU43016.1"/>
    <property type="molecule type" value="Genomic_DNA"/>
</dbReference>
<gene>
    <name evidence="10" type="ORF">C9J12_28505</name>
</gene>
<comment type="similarity">
    <text evidence="7">Belongs to the radical SAM superfamily. Anaerobic sulfatase-maturating enzyme family.</text>
</comment>
<reference evidence="10 11" key="1">
    <citation type="submission" date="2018-01" db="EMBL/GenBank/DDBJ databases">
        <title>Whole genome sequencing of Histamine producing bacteria.</title>
        <authorList>
            <person name="Butler K."/>
        </authorList>
    </citation>
    <scope>NUCLEOTIDE SEQUENCE [LARGE SCALE GENOMIC DNA]</scope>
    <source>
        <strain evidence="10 11">JCM 12947</strain>
    </source>
</reference>
<evidence type="ECO:0000256" key="4">
    <source>
        <dbReference type="ARBA" id="ARBA00022723"/>
    </source>
</evidence>
<keyword evidence="2" id="KW-0004">4Fe-4S</keyword>
<dbReference type="InterPro" id="IPR034491">
    <property type="entry name" value="Anaerob_Ser_sulfatase-maturase"/>
</dbReference>
<keyword evidence="5" id="KW-0408">Iron</keyword>
<dbReference type="SFLD" id="SFLDG01072">
    <property type="entry name" value="dehydrogenase_like"/>
    <property type="match status" value="1"/>
</dbReference>
<dbReference type="Pfam" id="PF04055">
    <property type="entry name" value="Radical_SAM"/>
    <property type="match status" value="1"/>
</dbReference>
<dbReference type="Proteomes" id="UP000240987">
    <property type="component" value="Unassembled WGS sequence"/>
</dbReference>
<dbReference type="PANTHER" id="PTHR43273:SF3">
    <property type="entry name" value="ANAEROBIC SULFATASE-MATURATING ENZYME HOMOLOG ASLB-RELATED"/>
    <property type="match status" value="1"/>
</dbReference>
<dbReference type="RefSeq" id="WP_107246562.1">
    <property type="nucleotide sequence ID" value="NZ_PYMJ01000061.1"/>
</dbReference>
<evidence type="ECO:0000313" key="11">
    <source>
        <dbReference type="Proteomes" id="UP000240987"/>
    </source>
</evidence>
<evidence type="ECO:0000256" key="5">
    <source>
        <dbReference type="ARBA" id="ARBA00023004"/>
    </source>
</evidence>
<evidence type="ECO:0000256" key="2">
    <source>
        <dbReference type="ARBA" id="ARBA00022485"/>
    </source>
</evidence>
<organism evidence="10 11">
    <name type="scientific">Photobacterium frigidiphilum</name>
    <dbReference type="NCBI Taxonomy" id="264736"/>
    <lineage>
        <taxon>Bacteria</taxon>
        <taxon>Pseudomonadati</taxon>
        <taxon>Pseudomonadota</taxon>
        <taxon>Gammaproteobacteria</taxon>
        <taxon>Vibrionales</taxon>
        <taxon>Vibrionaceae</taxon>
        <taxon>Photobacterium</taxon>
    </lineage>
</organism>
<name>A0A2T3J6B6_9GAMM</name>
<keyword evidence="3" id="KW-0949">S-adenosyl-L-methionine</keyword>
<evidence type="ECO:0000256" key="6">
    <source>
        <dbReference type="ARBA" id="ARBA00023014"/>
    </source>
</evidence>
<dbReference type="AlphaFoldDB" id="A0A2T3J6B6"/>
<keyword evidence="11" id="KW-1185">Reference proteome</keyword>
<dbReference type="GO" id="GO:0051539">
    <property type="term" value="F:4 iron, 4 sulfur cluster binding"/>
    <property type="evidence" value="ECO:0007669"/>
    <property type="project" value="UniProtKB-KW"/>
</dbReference>
<dbReference type="GO" id="GO:0046872">
    <property type="term" value="F:metal ion binding"/>
    <property type="evidence" value="ECO:0007669"/>
    <property type="project" value="UniProtKB-KW"/>
</dbReference>
<dbReference type="InterPro" id="IPR058240">
    <property type="entry name" value="rSAM_sf"/>
</dbReference>
<dbReference type="SFLD" id="SFLDG01386">
    <property type="entry name" value="main_SPASM_domain-containing"/>
    <property type="match status" value="1"/>
</dbReference>
<proteinExistence type="inferred from homology"/>
<protein>
    <submittedName>
        <fullName evidence="10">Anaerobic sulfatase maturase</fullName>
    </submittedName>
</protein>
<evidence type="ECO:0000313" key="10">
    <source>
        <dbReference type="EMBL" id="PSU43016.1"/>
    </source>
</evidence>
<keyword evidence="4" id="KW-0479">Metal-binding</keyword>
<comment type="cofactor">
    <cofactor evidence="1">
        <name>[4Fe-4S] cluster</name>
        <dbReference type="ChEBI" id="CHEBI:49883"/>
    </cofactor>
</comment>
<dbReference type="NCBIfam" id="TIGR03942">
    <property type="entry name" value="sulfatase_rSAM"/>
    <property type="match status" value="1"/>
</dbReference>
<dbReference type="InterPro" id="IPR047207">
    <property type="entry name" value="SPASM_anSME"/>
</dbReference>
<accession>A0A2T3J6B6</accession>
<dbReference type="Pfam" id="PF13186">
    <property type="entry name" value="SPASM"/>
    <property type="match status" value="1"/>
</dbReference>
<dbReference type="OrthoDB" id="9782387at2"/>
<dbReference type="CDD" id="cd21120">
    <property type="entry name" value="SPASM_anSME"/>
    <property type="match status" value="1"/>
</dbReference>
<dbReference type="GO" id="GO:0016491">
    <property type="term" value="F:oxidoreductase activity"/>
    <property type="evidence" value="ECO:0007669"/>
    <property type="project" value="InterPro"/>
</dbReference>
<evidence type="ECO:0000256" key="1">
    <source>
        <dbReference type="ARBA" id="ARBA00001966"/>
    </source>
</evidence>
<dbReference type="InterPro" id="IPR023885">
    <property type="entry name" value="4Fe4S-binding_SPASM_dom"/>
</dbReference>
<evidence type="ECO:0000259" key="9">
    <source>
        <dbReference type="Pfam" id="PF13186"/>
    </source>
</evidence>
<dbReference type="Gene3D" id="3.20.20.70">
    <property type="entry name" value="Aldolase class I"/>
    <property type="match status" value="1"/>
</dbReference>
<dbReference type="InterPro" id="IPR007197">
    <property type="entry name" value="rSAM"/>
</dbReference>
<dbReference type="SFLD" id="SFLDG01384">
    <property type="entry name" value="thioether_bond_formation_requi"/>
    <property type="match status" value="1"/>
</dbReference>
<dbReference type="PANTHER" id="PTHR43273">
    <property type="entry name" value="ANAEROBIC SULFATASE-MATURATING ENZYME HOMOLOG ASLB-RELATED"/>
    <property type="match status" value="1"/>
</dbReference>
<dbReference type="SFLD" id="SFLDG01067">
    <property type="entry name" value="SPASM/twitch_domain_containing"/>
    <property type="match status" value="1"/>
</dbReference>
<dbReference type="NCBIfam" id="TIGR04085">
    <property type="entry name" value="rSAM_more_4Fe4S"/>
    <property type="match status" value="1"/>
</dbReference>
<evidence type="ECO:0000259" key="8">
    <source>
        <dbReference type="Pfam" id="PF04055"/>
    </source>
</evidence>
<comment type="caution">
    <text evidence="10">The sequence shown here is derived from an EMBL/GenBank/DDBJ whole genome shotgun (WGS) entry which is preliminary data.</text>
</comment>
<dbReference type="CDD" id="cd01335">
    <property type="entry name" value="Radical_SAM"/>
    <property type="match status" value="1"/>
</dbReference>
<evidence type="ECO:0000256" key="7">
    <source>
        <dbReference type="ARBA" id="ARBA00023601"/>
    </source>
</evidence>
<evidence type="ECO:0000256" key="3">
    <source>
        <dbReference type="ARBA" id="ARBA00022691"/>
    </source>
</evidence>
<feature type="domain" description="4Fe4S-binding SPASM" evidence="9">
    <location>
        <begin position="296"/>
        <end position="356"/>
    </location>
</feature>
<dbReference type="SFLD" id="SFLDS00029">
    <property type="entry name" value="Radical_SAM"/>
    <property type="match status" value="1"/>
</dbReference>
<dbReference type="InterPro" id="IPR013785">
    <property type="entry name" value="Aldolase_TIM"/>
</dbReference>
<dbReference type="SFLD" id="SFLDF00285">
    <property type="entry name" value="anaerobic_Ser-type_sulfatase-m"/>
    <property type="match status" value="1"/>
</dbReference>
<sequence length="425" mass="48440">MRQSQRARFHMMAKPASYNCNLKCDYCFYLEKEEMMKNSEQKDNRRVVGDATAIASKASENMSDAMLKRYVRDYIRSQTSDEIDFAWQGGEPTLAGLDFYRKAVKYQQQYADGKTITNSFQTNAVAINRQWAQFFADNNFLIGVSVDGVPEVHDKYRISVNGKPTFERVKHAISLLKEFNVQFNILTVINDQNWDKGKETYQVLKALGSEHFQFIPIVEVEQHCQQSNRGHYSPTTDATLTHFSVPAHGYGQFMTEVFNEWVKQDVGRIFVRMFDSMLATWMGYPASVCVQAKECGQAMVIEANGDLYSCDHYVYPANRLGNITQTNIAKLATSKQQQRFGSAKSSKLTQRCQQCDFQALCFGGCPKHRITTIEGEKHKQNYLCQSYQQIFSHSAPAMHLMVQEIQRGGLAANVMPILANLQANK</sequence>